<feature type="domain" description="Gfo/Idh/MocA-like oxidoreductase N-terminal" evidence="3">
    <location>
        <begin position="7"/>
        <end position="133"/>
    </location>
</feature>
<dbReference type="EMBL" id="PDJE01000001">
    <property type="protein sequence ID" value="PFG29729.1"/>
    <property type="molecule type" value="Genomic_DNA"/>
</dbReference>
<evidence type="ECO:0000313" key="5">
    <source>
        <dbReference type="EMBL" id="PFG29729.1"/>
    </source>
</evidence>
<keyword evidence="2" id="KW-0520">NAD</keyword>
<comment type="caution">
    <text evidence="5">The sequence shown here is derived from an EMBL/GenBank/DDBJ whole genome shotgun (WGS) entry which is preliminary data.</text>
</comment>
<dbReference type="GO" id="GO:0016491">
    <property type="term" value="F:oxidoreductase activity"/>
    <property type="evidence" value="ECO:0007669"/>
    <property type="project" value="UniProtKB-KW"/>
</dbReference>
<dbReference type="Gene3D" id="3.40.50.720">
    <property type="entry name" value="NAD(P)-binding Rossmann-like Domain"/>
    <property type="match status" value="1"/>
</dbReference>
<evidence type="ECO:0000259" key="3">
    <source>
        <dbReference type="Pfam" id="PF01408"/>
    </source>
</evidence>
<dbReference type="InterPro" id="IPR050463">
    <property type="entry name" value="Gfo/Idh/MocA_oxidrdct_glycsds"/>
</dbReference>
<dbReference type="AlphaFoldDB" id="A0A2A9DUZ3"/>
<proteinExistence type="predicted"/>
<organism evidence="5 6">
    <name type="scientific">Paramicrobacterium agarici</name>
    <dbReference type="NCBI Taxonomy" id="630514"/>
    <lineage>
        <taxon>Bacteria</taxon>
        <taxon>Bacillati</taxon>
        <taxon>Actinomycetota</taxon>
        <taxon>Actinomycetes</taxon>
        <taxon>Micrococcales</taxon>
        <taxon>Microbacteriaceae</taxon>
        <taxon>Paramicrobacterium</taxon>
    </lineage>
</organism>
<dbReference type="RefSeq" id="WP_098406273.1">
    <property type="nucleotide sequence ID" value="NZ_PDJE01000001.1"/>
</dbReference>
<dbReference type="SUPFAM" id="SSF51735">
    <property type="entry name" value="NAD(P)-binding Rossmann-fold domains"/>
    <property type="match status" value="1"/>
</dbReference>
<keyword evidence="6" id="KW-1185">Reference proteome</keyword>
<dbReference type="SUPFAM" id="SSF55347">
    <property type="entry name" value="Glyceraldehyde-3-phosphate dehydrogenase-like, C-terminal domain"/>
    <property type="match status" value="1"/>
</dbReference>
<evidence type="ECO:0000259" key="4">
    <source>
        <dbReference type="Pfam" id="PF22725"/>
    </source>
</evidence>
<dbReference type="Pfam" id="PF22725">
    <property type="entry name" value="GFO_IDH_MocA_C3"/>
    <property type="match status" value="1"/>
</dbReference>
<dbReference type="GO" id="GO:0000166">
    <property type="term" value="F:nucleotide binding"/>
    <property type="evidence" value="ECO:0007669"/>
    <property type="project" value="InterPro"/>
</dbReference>
<evidence type="ECO:0000256" key="2">
    <source>
        <dbReference type="ARBA" id="ARBA00023027"/>
    </source>
</evidence>
<reference evidence="5 6" key="1">
    <citation type="submission" date="2017-10" db="EMBL/GenBank/DDBJ databases">
        <title>Sequencing the genomes of 1000 actinobacteria strains.</title>
        <authorList>
            <person name="Klenk H.-P."/>
        </authorList>
    </citation>
    <scope>NUCLEOTIDE SEQUENCE [LARGE SCALE GENOMIC DNA]</scope>
    <source>
        <strain evidence="5 6">DSM 21798</strain>
    </source>
</reference>
<sequence>MSARTIGVGLISVGWMGRLHTRSYKSIPERFPELGVRPRLVIAADAVAEAAQQAVDQLGYERCTTDYRDVLSDPDVDVVSICAPNFLHKEFALAAAEAGKPFWIEKPMGRNVAESVEIARAASDAGLVTAVGFNYRNAPAVSHARELIERGALGMITNVRTSFLADYSSDPQGALTWRFERERAGSGVLGDLLSHGFDLATFLVGEIDEVSATTGTYITERAKPTSANASHFSKSAGGEMKTVENEDVALVIAKFASGAIGTFESSRIAIGPRAEYVIEVYGTEGSLRWDFQRMNELQVSLRSGENYGYTDVYMSPGHGDFARFQPGGGTSMGFDDLKAIEAALFVESVVTGEQKAPSVHDGLAAARAADAAERSAESREWVALPR</sequence>
<dbReference type="InterPro" id="IPR036291">
    <property type="entry name" value="NAD(P)-bd_dom_sf"/>
</dbReference>
<dbReference type="PANTHER" id="PTHR43818:SF11">
    <property type="entry name" value="BCDNA.GH03377"/>
    <property type="match status" value="1"/>
</dbReference>
<keyword evidence="1" id="KW-0560">Oxidoreductase</keyword>
<gene>
    <name evidence="5" type="ORF">ATJ78_0644</name>
</gene>
<dbReference type="Gene3D" id="3.30.360.10">
    <property type="entry name" value="Dihydrodipicolinate Reductase, domain 2"/>
    <property type="match status" value="1"/>
</dbReference>
<name>A0A2A9DUZ3_9MICO</name>
<evidence type="ECO:0000313" key="6">
    <source>
        <dbReference type="Proteomes" id="UP000221369"/>
    </source>
</evidence>
<feature type="domain" description="GFO/IDH/MocA-like oxidoreductase" evidence="4">
    <location>
        <begin position="143"/>
        <end position="288"/>
    </location>
</feature>
<dbReference type="InterPro" id="IPR000683">
    <property type="entry name" value="Gfo/Idh/MocA-like_OxRdtase_N"/>
</dbReference>
<dbReference type="InterPro" id="IPR055170">
    <property type="entry name" value="GFO_IDH_MocA-like_dom"/>
</dbReference>
<dbReference type="Proteomes" id="UP000221369">
    <property type="component" value="Unassembled WGS sequence"/>
</dbReference>
<dbReference type="PANTHER" id="PTHR43818">
    <property type="entry name" value="BCDNA.GH03377"/>
    <property type="match status" value="1"/>
</dbReference>
<dbReference type="Pfam" id="PF01408">
    <property type="entry name" value="GFO_IDH_MocA"/>
    <property type="match status" value="1"/>
</dbReference>
<accession>A0A2A9DUZ3</accession>
<evidence type="ECO:0000256" key="1">
    <source>
        <dbReference type="ARBA" id="ARBA00023002"/>
    </source>
</evidence>
<protein>
    <submittedName>
        <fullName evidence="5">Putative dehydrogenase</fullName>
    </submittedName>
</protein>